<reference evidence="8 9" key="1">
    <citation type="journal article" date="2020" name="Elife">
        <title>Loss of centromere function drives karyotype evolution in closely related Malassezia species.</title>
        <authorList>
            <person name="Sankaranarayanan S.R."/>
            <person name="Ianiri G."/>
            <person name="Coelho M.A."/>
            <person name="Reza M.H."/>
            <person name="Thimmappa B.C."/>
            <person name="Ganguly P."/>
            <person name="Vadnala R.N."/>
            <person name="Sun S."/>
            <person name="Siddharthan R."/>
            <person name="Tellgren-Roth C."/>
            <person name="Dawson T.L."/>
            <person name="Heitman J."/>
            <person name="Sanyal K."/>
        </authorList>
    </citation>
    <scope>NUCLEOTIDE SEQUENCE [LARGE SCALE GENOMIC DNA]</scope>
    <source>
        <strain evidence="8">CBS14141</strain>
    </source>
</reference>
<dbReference type="CDD" id="cd16261">
    <property type="entry name" value="EF2_snRNP_III"/>
    <property type="match status" value="1"/>
</dbReference>
<dbReference type="Proteomes" id="UP000818624">
    <property type="component" value="Chromosome 2"/>
</dbReference>
<keyword evidence="2" id="KW-0963">Cytoplasm</keyword>
<proteinExistence type="predicted"/>
<sequence length="1069" mass="119130">MPPSKAFSAQNIRNCTLIGHVDHGKSSYADSLLAANGIISSRSAGQVRYLDSREDEQERGITMEASAVSLNFKLRTLAEDGEVSEVKDYTLNLVDTPGHVDFSSEVSSASRLCDGALVIVDVIEGVCSQTIGVLRQAWLDGLRTVLVINKMDRLITELKLTPTEAHYRLLQLVEQANAVIGGFFAAERMEHEQRIHEERERLREEQNVEPDELPDFEEGSDEDLYFDPSKGNVIFASAMDHWAFRLERFARLYSQKLGIKEQTIRQFLWGNYFLDPKTKRVLTQKQLDKERRTLKPMFVQFVLDNVWSVYENTVEERNMEKVEKIIAALGLTIHPRDLKAKEASALMQALMSQWLPLSACTFAAIVHNLPPPNEAQRTRVPRMVRPDLGYFATEKELAPHNAFERDMFTGNTQPDAAMVVYVSKMFVVDAEDLPENKRVQLTADEMRQRGREMRQRAAEVDSALAATGTALAPVERGEATERAAPSDDAAKTDDTTSASREAVLGFARIYSGCLNAGDTVYAVLPKYNVQLPPTHPSNVPYLRPVQIEALYMMMGRDLVAVQRVPAGNLFAVRGLDGVVLRNGTLIRVPGTEGPPSELVNLAGVHRNATPIVRVALEPKNPADMPKLVEGLRLLNQADPCVEVMVQDNGEHVIMTAGELHLERCMKDLRERFARCKIQQSPPLVPFRETAVRGATMAPPKTPGAQRGTVSGTALNGALAYTVRAVPLPAEVTDFLVVNQPTIRRLRRKGAHDDDDVEQSTHDLNDQHTSAPQQDTEEDASEERAQRVSVRQFWPELQRVLERAGPRWANMADQICAFGPRNTGPNVLLDQNVLHRSLRARHDDLSAQMAHASLESGALPREVADAVENGFQLATASGPMCAEPMQGMAFVVERVELEEKEGVKPSQVMSATISSVREACKTGLLDWSPRLMLAMYSCEIQAAPEVQGKVHAVLSRRRGRIVSEEMKEGTLFFTIGSLLPVVESFGFAEEIRKRTSGAASPQLLFAGFQLFDLDPFWVPTTEEELEDLGEKGDRENVAKRYMDMVRKRKGLQTTRRIVESAEKQRTLKSN</sequence>
<dbReference type="Gene3D" id="2.40.30.10">
    <property type="entry name" value="Translation factors"/>
    <property type="match status" value="1"/>
</dbReference>
<dbReference type="Pfam" id="PF14492">
    <property type="entry name" value="EFG_III"/>
    <property type="match status" value="1"/>
</dbReference>
<accession>A0ABY8ER19</accession>
<dbReference type="InterPro" id="IPR014721">
    <property type="entry name" value="Ribsml_uS5_D2-typ_fold_subgr"/>
</dbReference>
<dbReference type="Gene3D" id="3.30.230.10">
    <property type="match status" value="1"/>
</dbReference>
<feature type="compositionally biased region" description="Acidic residues" evidence="6">
    <location>
        <begin position="207"/>
        <end position="220"/>
    </location>
</feature>
<evidence type="ECO:0000256" key="1">
    <source>
        <dbReference type="ARBA" id="ARBA00017891"/>
    </source>
</evidence>
<dbReference type="SMART" id="SM00838">
    <property type="entry name" value="EFG_C"/>
    <property type="match status" value="1"/>
</dbReference>
<evidence type="ECO:0000313" key="8">
    <source>
        <dbReference type="EMBL" id="WFD47946.1"/>
    </source>
</evidence>
<evidence type="ECO:0000256" key="2">
    <source>
        <dbReference type="ARBA" id="ARBA00022490"/>
    </source>
</evidence>
<evidence type="ECO:0000259" key="7">
    <source>
        <dbReference type="PROSITE" id="PS51722"/>
    </source>
</evidence>
<protein>
    <recommendedName>
        <fullName evidence="1">Elongation factor 2</fullName>
    </recommendedName>
</protein>
<dbReference type="InterPro" id="IPR000795">
    <property type="entry name" value="T_Tr_GTP-bd_dom"/>
</dbReference>
<dbReference type="SUPFAM" id="SSF54980">
    <property type="entry name" value="EF-G C-terminal domain-like"/>
    <property type="match status" value="2"/>
</dbReference>
<keyword evidence="3" id="KW-0547">Nucleotide-binding</keyword>
<evidence type="ECO:0000256" key="3">
    <source>
        <dbReference type="ARBA" id="ARBA00022741"/>
    </source>
</evidence>
<feature type="region of interest" description="Disordered" evidence="6">
    <location>
        <begin position="196"/>
        <end position="220"/>
    </location>
</feature>
<feature type="region of interest" description="Disordered" evidence="6">
    <location>
        <begin position="465"/>
        <end position="497"/>
    </location>
</feature>
<dbReference type="Pfam" id="PF25118">
    <property type="entry name" value="EFL1"/>
    <property type="match status" value="1"/>
</dbReference>
<dbReference type="NCBIfam" id="TIGR00231">
    <property type="entry name" value="small_GTP"/>
    <property type="match status" value="1"/>
</dbReference>
<evidence type="ECO:0000256" key="5">
    <source>
        <dbReference type="ARBA" id="ARBA00024731"/>
    </source>
</evidence>
<dbReference type="CDD" id="cd01681">
    <property type="entry name" value="aeEF2_snRNP_like_IV"/>
    <property type="match status" value="1"/>
</dbReference>
<dbReference type="InterPro" id="IPR041095">
    <property type="entry name" value="EFG_II"/>
</dbReference>
<dbReference type="InterPro" id="IPR020568">
    <property type="entry name" value="Ribosomal_Su5_D2-typ_SF"/>
</dbReference>
<evidence type="ECO:0000313" key="9">
    <source>
        <dbReference type="Proteomes" id="UP000818624"/>
    </source>
</evidence>
<dbReference type="InterPro" id="IPR005517">
    <property type="entry name" value="Transl_elong_EFG/EF2_IV"/>
</dbReference>
<dbReference type="CDD" id="cd16268">
    <property type="entry name" value="EF2_II"/>
    <property type="match status" value="1"/>
</dbReference>
<organism evidence="8 9">
    <name type="scientific">Malassezia furfur</name>
    <name type="common">Pityriasis versicolor infection agent</name>
    <name type="synonym">Pityrosporum furfur</name>
    <dbReference type="NCBI Taxonomy" id="55194"/>
    <lineage>
        <taxon>Eukaryota</taxon>
        <taxon>Fungi</taxon>
        <taxon>Dikarya</taxon>
        <taxon>Basidiomycota</taxon>
        <taxon>Ustilaginomycotina</taxon>
        <taxon>Malasseziomycetes</taxon>
        <taxon>Malasseziales</taxon>
        <taxon>Malasseziaceae</taxon>
        <taxon>Malassezia</taxon>
    </lineage>
</organism>
<comment type="function">
    <text evidence="5">Catalyzes the GTP-dependent ribosomal translocation step during translation elongation. During this step, the ribosome changes from the pre-translocational (PRE) to the post-translocational (POST) state as the newly formed A-site-bound peptidyl-tRNA and P-site-bound deacylated tRNA move to the P and E sites, respectively. Catalyzes the coordinated movement of the two tRNA molecules, the mRNA and conformational changes in the ribosome.</text>
</comment>
<dbReference type="InterPro" id="IPR056752">
    <property type="entry name" value="EFL1"/>
</dbReference>
<dbReference type="CDD" id="cd04096">
    <property type="entry name" value="eEF2_snRNP_like_C"/>
    <property type="match status" value="1"/>
</dbReference>
<dbReference type="PRINTS" id="PR00315">
    <property type="entry name" value="ELONGATNFCT"/>
</dbReference>
<dbReference type="SUPFAM" id="SSF52540">
    <property type="entry name" value="P-loop containing nucleoside triphosphate hydrolases"/>
    <property type="match status" value="1"/>
</dbReference>
<dbReference type="InterPro" id="IPR005225">
    <property type="entry name" value="Small_GTP-bd"/>
</dbReference>
<dbReference type="Gene3D" id="3.90.1430.10">
    <property type="entry name" value="Yeast translation eEF2 (G' domain)"/>
    <property type="match status" value="1"/>
</dbReference>
<name>A0ABY8ER19_MALFU</name>
<dbReference type="PANTHER" id="PTHR42908">
    <property type="entry name" value="TRANSLATION ELONGATION FACTOR-RELATED"/>
    <property type="match status" value="1"/>
</dbReference>
<dbReference type="SUPFAM" id="SSF54211">
    <property type="entry name" value="Ribosomal protein S5 domain 2-like"/>
    <property type="match status" value="1"/>
</dbReference>
<evidence type="ECO:0000256" key="4">
    <source>
        <dbReference type="ARBA" id="ARBA00023134"/>
    </source>
</evidence>
<dbReference type="SUPFAM" id="SSF50447">
    <property type="entry name" value="Translation proteins"/>
    <property type="match status" value="1"/>
</dbReference>
<dbReference type="InterPro" id="IPR027417">
    <property type="entry name" value="P-loop_NTPase"/>
</dbReference>
<keyword evidence="4" id="KW-0342">GTP-binding</keyword>
<gene>
    <name evidence="8" type="primary">RIA1</name>
    <name evidence="8" type="ORF">GLX27_002611</name>
</gene>
<dbReference type="Gene3D" id="3.40.50.300">
    <property type="entry name" value="P-loop containing nucleotide triphosphate hydrolases"/>
    <property type="match status" value="1"/>
</dbReference>
<keyword evidence="9" id="KW-1185">Reference proteome</keyword>
<feature type="region of interest" description="Disordered" evidence="6">
    <location>
        <begin position="746"/>
        <end position="786"/>
    </location>
</feature>
<dbReference type="Pfam" id="PF03764">
    <property type="entry name" value="EFG_IV"/>
    <property type="match status" value="1"/>
</dbReference>
<dbReference type="Gene3D" id="3.30.70.870">
    <property type="entry name" value="Elongation Factor G (Translational Gtpase), domain 3"/>
    <property type="match status" value="1"/>
</dbReference>
<dbReference type="InterPro" id="IPR009000">
    <property type="entry name" value="Transl_B-barrel_sf"/>
</dbReference>
<dbReference type="Gene3D" id="3.30.70.240">
    <property type="match status" value="1"/>
</dbReference>
<feature type="compositionally biased region" description="Basic and acidic residues" evidence="6">
    <location>
        <begin position="196"/>
        <end position="206"/>
    </location>
</feature>
<dbReference type="PANTHER" id="PTHR42908:SF3">
    <property type="entry name" value="ELONGATION FACTOR-LIKE GTPASE 1"/>
    <property type="match status" value="1"/>
</dbReference>
<feature type="domain" description="Tr-type G" evidence="7">
    <location>
        <begin position="10"/>
        <end position="277"/>
    </location>
</feature>
<dbReference type="Pfam" id="PF00009">
    <property type="entry name" value="GTP_EFTU"/>
    <property type="match status" value="1"/>
</dbReference>
<dbReference type="Pfam" id="PF00679">
    <property type="entry name" value="EFG_C"/>
    <property type="match status" value="1"/>
</dbReference>
<dbReference type="PROSITE" id="PS51722">
    <property type="entry name" value="G_TR_2"/>
    <property type="match status" value="1"/>
</dbReference>
<feature type="compositionally biased region" description="Basic and acidic residues" evidence="6">
    <location>
        <begin position="475"/>
        <end position="494"/>
    </location>
</feature>
<dbReference type="InterPro" id="IPR035647">
    <property type="entry name" value="EFG_III/V"/>
</dbReference>
<dbReference type="InterPro" id="IPR000640">
    <property type="entry name" value="EFG_V-like"/>
</dbReference>
<evidence type="ECO:0000256" key="6">
    <source>
        <dbReference type="SAM" id="MobiDB-lite"/>
    </source>
</evidence>
<dbReference type="EMBL" id="CP046235">
    <property type="protein sequence ID" value="WFD47946.1"/>
    <property type="molecule type" value="Genomic_DNA"/>
</dbReference>
<dbReference type="CDD" id="cd01885">
    <property type="entry name" value="EF2"/>
    <property type="match status" value="1"/>
</dbReference>